<dbReference type="RefSeq" id="WP_354023751.1">
    <property type="nucleotide sequence ID" value="NZ_JBEPSJ010000001.1"/>
</dbReference>
<keyword evidence="1" id="KW-1133">Transmembrane helix</keyword>
<proteinExistence type="predicted"/>
<feature type="transmembrane region" description="Helical" evidence="1">
    <location>
        <begin position="49"/>
        <end position="74"/>
    </location>
</feature>
<keyword evidence="3" id="KW-1185">Reference proteome</keyword>
<evidence type="ECO:0000313" key="2">
    <source>
        <dbReference type="EMBL" id="MET4581584.1"/>
    </source>
</evidence>
<reference evidence="2 3" key="1">
    <citation type="submission" date="2024-06" db="EMBL/GenBank/DDBJ databases">
        <title>Sorghum-associated microbial communities from plants grown in Nebraska, USA.</title>
        <authorList>
            <person name="Schachtman D."/>
        </authorList>
    </citation>
    <scope>NUCLEOTIDE SEQUENCE [LARGE SCALE GENOMIC DNA]</scope>
    <source>
        <strain evidence="2 3">2857</strain>
    </source>
</reference>
<evidence type="ECO:0000313" key="3">
    <source>
        <dbReference type="Proteomes" id="UP001549257"/>
    </source>
</evidence>
<keyword evidence="1" id="KW-0472">Membrane</keyword>
<comment type="caution">
    <text evidence="2">The sequence shown here is derived from an EMBL/GenBank/DDBJ whole genome shotgun (WGS) entry which is preliminary data.</text>
</comment>
<evidence type="ECO:0000256" key="1">
    <source>
        <dbReference type="SAM" id="Phobius"/>
    </source>
</evidence>
<organism evidence="2 3">
    <name type="scientific">Conyzicola nivalis</name>
    <dbReference type="NCBI Taxonomy" id="1477021"/>
    <lineage>
        <taxon>Bacteria</taxon>
        <taxon>Bacillati</taxon>
        <taxon>Actinomycetota</taxon>
        <taxon>Actinomycetes</taxon>
        <taxon>Micrococcales</taxon>
        <taxon>Microbacteriaceae</taxon>
        <taxon>Conyzicola</taxon>
    </lineage>
</organism>
<name>A0ABV2QKL5_9MICO</name>
<protein>
    <submittedName>
        <fullName evidence="2">Uncharacterized protein</fullName>
    </submittedName>
</protein>
<dbReference type="EMBL" id="JBEPSJ010000001">
    <property type="protein sequence ID" value="MET4581584.1"/>
    <property type="molecule type" value="Genomic_DNA"/>
</dbReference>
<sequence>MSLHARHCAKVTAIGLGVVFVPAAALEGLNYLAWVNEGVNGTAWARTPFALGFLPSALWLLPVVLVVAVLVAFFSGDVPGSKPAADESDEQSA</sequence>
<accession>A0ABV2QKL5</accession>
<dbReference type="Proteomes" id="UP001549257">
    <property type="component" value="Unassembled WGS sequence"/>
</dbReference>
<gene>
    <name evidence="2" type="ORF">ABIE21_001074</name>
</gene>
<keyword evidence="1" id="KW-0812">Transmembrane</keyword>